<comment type="caution">
    <text evidence="1">The sequence shown here is derived from an EMBL/GenBank/DDBJ whole genome shotgun (WGS) entry which is preliminary data.</text>
</comment>
<organism evidence="1 2">
    <name type="scientific">Cordyceps confragosa</name>
    <name type="common">Lecanicillium lecanii</name>
    <dbReference type="NCBI Taxonomy" id="2714763"/>
    <lineage>
        <taxon>Eukaryota</taxon>
        <taxon>Fungi</taxon>
        <taxon>Dikarya</taxon>
        <taxon>Ascomycota</taxon>
        <taxon>Pezizomycotina</taxon>
        <taxon>Sordariomycetes</taxon>
        <taxon>Hypocreomycetidae</taxon>
        <taxon>Hypocreales</taxon>
        <taxon>Cordycipitaceae</taxon>
        <taxon>Akanthomyces</taxon>
    </lineage>
</organism>
<gene>
    <name evidence="1" type="ORF">LLEC1_03621</name>
</gene>
<keyword evidence="2" id="KW-1185">Reference proteome</keyword>
<sequence>MAKLLSKSVGGVAIDHDELRSAFLDAGVEFERAASLAYNQQFALAEDSMQSGMSVIIDSTCNFAQVLQQGAALAEKYGYAYWYVECRAAKGVVNVEQRAGRLSALCEVDGQAVPARGQCDYGGRYRGARDAARRCTKSNLEYPYQDSARHTANMMARIGLDPKSSLYFYSELAIDAWCNHNSSWLIGAATGWWAMGEISGDGADEF</sequence>
<dbReference type="EMBL" id="LUKN01003792">
    <property type="protein sequence ID" value="OAQ96943.1"/>
    <property type="molecule type" value="Genomic_DNA"/>
</dbReference>
<name>A0A179I5Z6_CORDF</name>
<dbReference type="AlphaFoldDB" id="A0A179I5Z6"/>
<reference evidence="1 2" key="1">
    <citation type="submission" date="2016-03" db="EMBL/GenBank/DDBJ databases">
        <title>Fine-scale spatial genetic structure of a fungal parasite of coffee scale insects.</title>
        <authorList>
            <person name="Jackson D."/>
            <person name="Zemenick K.A."/>
            <person name="Malloure B."/>
            <person name="Quandt C.A."/>
            <person name="James T.Y."/>
        </authorList>
    </citation>
    <scope>NUCLEOTIDE SEQUENCE [LARGE SCALE GENOMIC DNA]</scope>
    <source>
        <strain evidence="1 2">UM487</strain>
    </source>
</reference>
<evidence type="ECO:0000313" key="2">
    <source>
        <dbReference type="Proteomes" id="UP000243081"/>
    </source>
</evidence>
<dbReference type="InterPro" id="IPR027417">
    <property type="entry name" value="P-loop_NTPase"/>
</dbReference>
<proteinExistence type="predicted"/>
<dbReference type="Gene3D" id="3.40.50.300">
    <property type="entry name" value="P-loop containing nucleotide triphosphate hydrolases"/>
    <property type="match status" value="1"/>
</dbReference>
<protein>
    <submittedName>
        <fullName evidence="1">Uncharacterized protein</fullName>
    </submittedName>
</protein>
<evidence type="ECO:0000313" key="1">
    <source>
        <dbReference type="EMBL" id="OAQ96943.1"/>
    </source>
</evidence>
<dbReference type="Pfam" id="PF13671">
    <property type="entry name" value="AAA_33"/>
    <property type="match status" value="1"/>
</dbReference>
<dbReference type="Proteomes" id="UP000243081">
    <property type="component" value="Unassembled WGS sequence"/>
</dbReference>
<dbReference type="OrthoDB" id="3231855at2759"/>
<accession>A0A179I5Z6</accession>